<dbReference type="RefSeq" id="WP_148859355.1">
    <property type="nucleotide sequence ID" value="NZ_PHNJ01000011.1"/>
</dbReference>
<dbReference type="AlphaFoldDB" id="A0A8J8Q1M3"/>
<reference evidence="1" key="1">
    <citation type="submission" date="2017-11" db="EMBL/GenBank/DDBJ databases">
        <authorList>
            <person name="Kajale S.C."/>
            <person name="Sharma A."/>
        </authorList>
    </citation>
    <scope>NUCLEOTIDE SEQUENCE</scope>
    <source>
        <strain evidence="1">LS1_42</strain>
    </source>
</reference>
<dbReference type="Proteomes" id="UP000766904">
    <property type="component" value="Unassembled WGS sequence"/>
</dbReference>
<accession>A0A8J8Q1M3</accession>
<sequence length="110" mass="12285">MNSQDGDTYVRAMNQLIQQAIDYMGRDRAVAIANSAPVHVDENGEIREFQFGETEESKRAVAQLLLEAYVQVVGRQLVINMLQASISGQQLRTLENLCPSDGTVMERRSV</sequence>
<name>A0A8J8Q1M3_9EURY</name>
<gene>
    <name evidence="1" type="ORF">CV102_17965</name>
</gene>
<proteinExistence type="predicted"/>
<protein>
    <submittedName>
        <fullName evidence="1">Uncharacterized protein</fullName>
    </submittedName>
</protein>
<keyword evidence="2" id="KW-1185">Reference proteome</keyword>
<evidence type="ECO:0000313" key="1">
    <source>
        <dbReference type="EMBL" id="TYL37204.1"/>
    </source>
</evidence>
<organism evidence="1 2">
    <name type="scientific">Natronococcus pandeyae</name>
    <dbReference type="NCBI Taxonomy" id="2055836"/>
    <lineage>
        <taxon>Archaea</taxon>
        <taxon>Methanobacteriati</taxon>
        <taxon>Methanobacteriota</taxon>
        <taxon>Stenosarchaea group</taxon>
        <taxon>Halobacteria</taxon>
        <taxon>Halobacteriales</taxon>
        <taxon>Natrialbaceae</taxon>
        <taxon>Natronococcus</taxon>
    </lineage>
</organism>
<evidence type="ECO:0000313" key="2">
    <source>
        <dbReference type="Proteomes" id="UP000766904"/>
    </source>
</evidence>
<comment type="caution">
    <text evidence="1">The sequence shown here is derived from an EMBL/GenBank/DDBJ whole genome shotgun (WGS) entry which is preliminary data.</text>
</comment>
<dbReference type="EMBL" id="PHNJ01000011">
    <property type="protein sequence ID" value="TYL37204.1"/>
    <property type="molecule type" value="Genomic_DNA"/>
</dbReference>